<accession>A0A0A8KXI9</accession>
<evidence type="ECO:0000313" key="1">
    <source>
        <dbReference type="EMBL" id="CDL65363.1"/>
    </source>
</evidence>
<proteinExistence type="predicted"/>
<dbReference type="AlphaFoldDB" id="A0A0A8KXI9"/>
<geneLocation type="plasmid" evidence="1">
    <name>fosmid 1C_1</name>
</geneLocation>
<protein>
    <submittedName>
        <fullName evidence="1">Uncharacterized protein</fullName>
    </submittedName>
</protein>
<keyword evidence="1" id="KW-0614">Plasmid</keyword>
<gene>
    <name evidence="1" type="ORF">WWTP_pFosmid_1C_0001</name>
</gene>
<dbReference type="EMBL" id="HG796237">
    <property type="protein sequence ID" value="CDL65363.1"/>
    <property type="molecule type" value="Genomic_DNA"/>
</dbReference>
<organism evidence="1">
    <name type="scientific">wastewater metagenome</name>
    <dbReference type="NCBI Taxonomy" id="527639"/>
    <lineage>
        <taxon>unclassified sequences</taxon>
        <taxon>metagenomes</taxon>
        <taxon>ecological metagenomes</taxon>
    </lineage>
</organism>
<name>A0A0A8KXI9_9ZZZZ</name>
<reference evidence="1" key="1">
    <citation type="journal article" date="2015" name="Res. Microbiol.">
        <title>New FeFe-hydrogenase genes identified in a metagenomic fosmid library from a municipal wastewater treatment plant as revealed by high-throughput sequencing.</title>
        <authorList>
            <person name="Tomazetto G."/>
            <person name="Wibberg D."/>
            <person name="Schluter A."/>
            <person name="Oliveira V.M."/>
        </authorList>
    </citation>
    <scope>NUCLEOTIDE SEQUENCE</scope>
    <source>
        <plasmid evidence="1">fosmid 1C_1</plasmid>
    </source>
</reference>
<sequence>MNMDISKLPANVTVNQAMLTLKLDKANSFIYNGTDQRVGASLLTDTAAITNDGYTYYSASADTLFYNIIITHIIQKWNFNTQNLGIALNYIYEVQGLNRLIFYSNTDPDPANRPRLRIRYTPRINSSSKKNQIEKSNEKTLD</sequence>